<dbReference type="AlphaFoldDB" id="A0A0D0DJJ5"/>
<feature type="compositionally biased region" description="Basic and acidic residues" evidence="1">
    <location>
        <begin position="57"/>
        <end position="87"/>
    </location>
</feature>
<feature type="region of interest" description="Disordered" evidence="1">
    <location>
        <begin position="1"/>
        <end position="98"/>
    </location>
</feature>
<proteinExistence type="predicted"/>
<feature type="compositionally biased region" description="Basic and acidic residues" evidence="1">
    <location>
        <begin position="190"/>
        <end position="202"/>
    </location>
</feature>
<protein>
    <submittedName>
        <fullName evidence="2">Uncharacterized protein</fullName>
    </submittedName>
</protein>
<dbReference type="HOGENOM" id="CLU_1230285_0_0_1"/>
<dbReference type="EMBL" id="KN825405">
    <property type="protein sequence ID" value="KIK91283.1"/>
    <property type="molecule type" value="Genomic_DNA"/>
</dbReference>
<reference evidence="2 3" key="1">
    <citation type="submission" date="2014-04" db="EMBL/GenBank/DDBJ databases">
        <authorList>
            <consortium name="DOE Joint Genome Institute"/>
            <person name="Kuo A."/>
            <person name="Kohler A."/>
            <person name="Jargeat P."/>
            <person name="Nagy L.G."/>
            <person name="Floudas D."/>
            <person name="Copeland A."/>
            <person name="Barry K.W."/>
            <person name="Cichocki N."/>
            <person name="Veneault-Fourrey C."/>
            <person name="LaButti K."/>
            <person name="Lindquist E.A."/>
            <person name="Lipzen A."/>
            <person name="Lundell T."/>
            <person name="Morin E."/>
            <person name="Murat C."/>
            <person name="Sun H."/>
            <person name="Tunlid A."/>
            <person name="Henrissat B."/>
            <person name="Grigoriev I.V."/>
            <person name="Hibbett D.S."/>
            <person name="Martin F."/>
            <person name="Nordberg H.P."/>
            <person name="Cantor M.N."/>
            <person name="Hua S.X."/>
        </authorList>
    </citation>
    <scope>NUCLEOTIDE SEQUENCE [LARGE SCALE GENOMIC DNA]</scope>
    <source>
        <strain evidence="2 3">Ve08.2h10</strain>
    </source>
</reference>
<sequence length="225" mass="24235">MAITTGSWLSVHHKGIPQGSKAQQGSGEDDEEGRNDNNGSGSGVGQGNDEGPLEAELEGKRRGGKDMKRWMSSDKEGKNDRARKEMKGGGGGAICRDGGMQEQNTMAWKAKQQEGSVRDAVQQEKSKLMNNAKTSSIDSGVMDVNKETSQEKKGKAKEVVGYSKGLEDKTDKTNDEVMRNLGGEEGEEYGGDKMVVDSKGDGEQNVFEVRRSSIAKEGGKGNTEW</sequence>
<feature type="compositionally biased region" description="Polar residues" evidence="1">
    <location>
        <begin position="128"/>
        <end position="138"/>
    </location>
</feature>
<feature type="region of interest" description="Disordered" evidence="1">
    <location>
        <begin position="111"/>
        <end position="225"/>
    </location>
</feature>
<organism evidence="2 3">
    <name type="scientific">Paxillus rubicundulus Ve08.2h10</name>
    <dbReference type="NCBI Taxonomy" id="930991"/>
    <lineage>
        <taxon>Eukaryota</taxon>
        <taxon>Fungi</taxon>
        <taxon>Dikarya</taxon>
        <taxon>Basidiomycota</taxon>
        <taxon>Agaricomycotina</taxon>
        <taxon>Agaricomycetes</taxon>
        <taxon>Agaricomycetidae</taxon>
        <taxon>Boletales</taxon>
        <taxon>Paxilineae</taxon>
        <taxon>Paxillaceae</taxon>
        <taxon>Paxillus</taxon>
    </lineage>
</organism>
<evidence type="ECO:0000313" key="2">
    <source>
        <dbReference type="EMBL" id="KIK91283.1"/>
    </source>
</evidence>
<gene>
    <name evidence="2" type="ORF">PAXRUDRAFT_13866</name>
</gene>
<evidence type="ECO:0000313" key="3">
    <source>
        <dbReference type="Proteomes" id="UP000054538"/>
    </source>
</evidence>
<evidence type="ECO:0000256" key="1">
    <source>
        <dbReference type="SAM" id="MobiDB-lite"/>
    </source>
</evidence>
<accession>A0A0D0DJJ5</accession>
<reference evidence="3" key="2">
    <citation type="submission" date="2015-01" db="EMBL/GenBank/DDBJ databases">
        <title>Evolutionary Origins and Diversification of the Mycorrhizal Mutualists.</title>
        <authorList>
            <consortium name="DOE Joint Genome Institute"/>
            <consortium name="Mycorrhizal Genomics Consortium"/>
            <person name="Kohler A."/>
            <person name="Kuo A."/>
            <person name="Nagy L.G."/>
            <person name="Floudas D."/>
            <person name="Copeland A."/>
            <person name="Barry K.W."/>
            <person name="Cichocki N."/>
            <person name="Veneault-Fourrey C."/>
            <person name="LaButti K."/>
            <person name="Lindquist E.A."/>
            <person name="Lipzen A."/>
            <person name="Lundell T."/>
            <person name="Morin E."/>
            <person name="Murat C."/>
            <person name="Riley R."/>
            <person name="Ohm R."/>
            <person name="Sun H."/>
            <person name="Tunlid A."/>
            <person name="Henrissat B."/>
            <person name="Grigoriev I.V."/>
            <person name="Hibbett D.S."/>
            <person name="Martin F."/>
        </authorList>
    </citation>
    <scope>NUCLEOTIDE SEQUENCE [LARGE SCALE GENOMIC DNA]</scope>
    <source>
        <strain evidence="3">Ve08.2h10</strain>
    </source>
</reference>
<dbReference type="InParanoid" id="A0A0D0DJJ5"/>
<dbReference type="Proteomes" id="UP000054538">
    <property type="component" value="Unassembled WGS sequence"/>
</dbReference>
<feature type="compositionally biased region" description="Basic and acidic residues" evidence="1">
    <location>
        <begin position="165"/>
        <end position="178"/>
    </location>
</feature>
<name>A0A0D0DJJ5_9AGAM</name>
<keyword evidence="3" id="KW-1185">Reference proteome</keyword>
<feature type="compositionally biased region" description="Basic and acidic residues" evidence="1">
    <location>
        <begin position="144"/>
        <end position="158"/>
    </location>
</feature>